<feature type="domain" description="Golgi pH regulator conserved" evidence="7">
    <location>
        <begin position="178"/>
        <end position="228"/>
    </location>
</feature>
<protein>
    <recommendedName>
        <fullName evidence="10">Abscisic acid G-protein coupled receptor-like domain-containing protein</fullName>
    </recommendedName>
</protein>
<dbReference type="OMA" id="FRFNYQH"/>
<keyword evidence="4 5" id="KW-0472">Membrane</keyword>
<evidence type="ECO:0000259" key="6">
    <source>
        <dbReference type="Pfam" id="PF12430"/>
    </source>
</evidence>
<dbReference type="GeneID" id="11533723"/>
<dbReference type="HOGENOM" id="CLU_498921_0_0_1"/>
<evidence type="ECO:0000256" key="3">
    <source>
        <dbReference type="ARBA" id="ARBA00022989"/>
    </source>
</evidence>
<feature type="transmembrane region" description="Helical" evidence="5">
    <location>
        <begin position="312"/>
        <end position="339"/>
    </location>
</feature>
<feature type="transmembrane region" description="Helical" evidence="5">
    <location>
        <begin position="503"/>
        <end position="523"/>
    </location>
</feature>
<evidence type="ECO:0000256" key="4">
    <source>
        <dbReference type="ARBA" id="ARBA00023136"/>
    </source>
</evidence>
<feature type="transmembrane region" description="Helical" evidence="5">
    <location>
        <begin position="152"/>
        <end position="171"/>
    </location>
</feature>
<accession>G8BX48</accession>
<dbReference type="InterPro" id="IPR022535">
    <property type="entry name" value="Golgi_pH-regulator_cons_dom"/>
</dbReference>
<dbReference type="InterPro" id="IPR025969">
    <property type="entry name" value="ABA_GPCR_dom"/>
</dbReference>
<proteinExistence type="predicted"/>
<evidence type="ECO:0000313" key="9">
    <source>
        <dbReference type="Proteomes" id="UP000005666"/>
    </source>
</evidence>
<keyword evidence="9" id="KW-1185">Reference proteome</keyword>
<organism evidence="8 9">
    <name type="scientific">Tetrapisispora phaffii (strain ATCC 24235 / CBS 4417 / NBRC 1672 / NRRL Y-8282 / UCD 70-5)</name>
    <name type="common">Yeast</name>
    <name type="synonym">Fabospora phaffii</name>
    <dbReference type="NCBI Taxonomy" id="1071381"/>
    <lineage>
        <taxon>Eukaryota</taxon>
        <taxon>Fungi</taxon>
        <taxon>Dikarya</taxon>
        <taxon>Ascomycota</taxon>
        <taxon>Saccharomycotina</taxon>
        <taxon>Saccharomycetes</taxon>
        <taxon>Saccharomycetales</taxon>
        <taxon>Saccharomycetaceae</taxon>
        <taxon>Tetrapisispora</taxon>
    </lineage>
</organism>
<comment type="subcellular location">
    <subcellularLocation>
        <location evidence="1">Membrane</location>
        <topology evidence="1">Multi-pass membrane protein</topology>
    </subcellularLocation>
</comment>
<evidence type="ECO:0008006" key="10">
    <source>
        <dbReference type="Google" id="ProtNLM"/>
    </source>
</evidence>
<feature type="transmembrane region" description="Helical" evidence="5">
    <location>
        <begin position="79"/>
        <end position="99"/>
    </location>
</feature>
<evidence type="ECO:0000256" key="2">
    <source>
        <dbReference type="ARBA" id="ARBA00022692"/>
    </source>
</evidence>
<reference evidence="8 9" key="1">
    <citation type="journal article" date="2011" name="Proc. Natl. Acad. Sci. U.S.A.">
        <title>Evolutionary erosion of yeast sex chromosomes by mating-type switching accidents.</title>
        <authorList>
            <person name="Gordon J.L."/>
            <person name="Armisen D."/>
            <person name="Proux-Wera E."/>
            <person name="Oheigeartaigh S.S."/>
            <person name="Byrne K.P."/>
            <person name="Wolfe K.H."/>
        </authorList>
    </citation>
    <scope>NUCLEOTIDE SEQUENCE [LARGE SCALE GENOMIC DNA]</scope>
    <source>
        <strain evidence="9">ATCC 24235 / CBS 4417 / NBRC 1672 / NRRL Y-8282 / UCD 70-5</strain>
    </source>
</reference>
<dbReference type="eggNOG" id="KOG2417">
    <property type="taxonomic scope" value="Eukaryota"/>
</dbReference>
<dbReference type="Proteomes" id="UP000005666">
    <property type="component" value="Chromosome 8"/>
</dbReference>
<feature type="transmembrane region" description="Helical" evidence="5">
    <location>
        <begin position="6"/>
        <end position="25"/>
    </location>
</feature>
<feature type="transmembrane region" description="Helical" evidence="5">
    <location>
        <begin position="114"/>
        <end position="140"/>
    </location>
</feature>
<dbReference type="OrthoDB" id="264392at2759"/>
<dbReference type="PANTHER" id="PTHR15948">
    <property type="entry name" value="G-PROTEIN COUPLED RECEPTOR 89-RELATED"/>
    <property type="match status" value="1"/>
</dbReference>
<dbReference type="EMBL" id="HE612863">
    <property type="protein sequence ID" value="CCE64352.1"/>
    <property type="molecule type" value="Genomic_DNA"/>
</dbReference>
<evidence type="ECO:0000256" key="5">
    <source>
        <dbReference type="SAM" id="Phobius"/>
    </source>
</evidence>
<dbReference type="GO" id="GO:0016020">
    <property type="term" value="C:membrane"/>
    <property type="evidence" value="ECO:0007669"/>
    <property type="project" value="UniProtKB-SubCell"/>
</dbReference>
<feature type="transmembrane region" description="Helical" evidence="5">
    <location>
        <begin position="453"/>
        <end position="474"/>
    </location>
</feature>
<keyword evidence="2 5" id="KW-0812">Transmembrane</keyword>
<feature type="transmembrane region" description="Helical" evidence="5">
    <location>
        <begin position="191"/>
        <end position="214"/>
    </location>
</feature>
<keyword evidence="3 5" id="KW-1133">Transmembrane helix</keyword>
<dbReference type="AlphaFoldDB" id="G8BX48"/>
<evidence type="ECO:0000256" key="1">
    <source>
        <dbReference type="ARBA" id="ARBA00004141"/>
    </source>
</evidence>
<dbReference type="KEGG" id="tpf:TPHA_0H01460"/>
<dbReference type="PANTHER" id="PTHR15948:SF0">
    <property type="entry name" value="GOLGI PH REGULATOR A-RELATED"/>
    <property type="match status" value="1"/>
</dbReference>
<dbReference type="Pfam" id="PF12430">
    <property type="entry name" value="ABA_GPCR"/>
    <property type="match status" value="1"/>
</dbReference>
<evidence type="ECO:0000313" key="8">
    <source>
        <dbReference type="EMBL" id="CCE64352.1"/>
    </source>
</evidence>
<dbReference type="Pfam" id="PF12537">
    <property type="entry name" value="GPHR_N"/>
    <property type="match status" value="1"/>
</dbReference>
<dbReference type="InterPro" id="IPR015672">
    <property type="entry name" value="GPHR/GTG"/>
</dbReference>
<evidence type="ECO:0000259" key="7">
    <source>
        <dbReference type="Pfam" id="PF12537"/>
    </source>
</evidence>
<sequence length="535" mass="61408">MGELLILIVIVTSSVFAYSWSYRVLWFKTNLLYQSLSPTVNNDKFSELDTWSTDSNGFVHKFYTEYSVSSHTLHEMIRILFAASMVCYLVLIEVVLWQITASAPDGKEGFVTSFIWPLLLFCLTILLTTVQPFLMLISILDKFFNDKLGIEKLAMITAGTVFVLNLTLYYIEFGPFIFTNSLLTKLSVAGVSMLSILSAIATVSTIYYTFLMVWKRGNLSGIQNINTIGDRLSLWASDYSVRERINDYKRNIDGNIEILKRLESETGGSQSILRDKLIEKIGWYQLEVNKLETQQNESQFIRNSKKVFHIMFLIYCIHKVVTTFVSRIPYLIIHALYYPDDYNYEYFDQDKRSNFGSDPLSVTMASLLNFFLFRFNYAQDIDDLARQISLLMSISLFGASFSTVITTISYISALLPIKLQILALYAIKDNEESSLPSIKSNKKRSRINRNPSLIKNLFISELTGIYVISTVLTIRSNLPYEVSRKLNELLGERFSVPNVVIDVWFYEVYACFCIIVFVATKVAEKTIFSQSTYNN</sequence>
<gene>
    <name evidence="8" type="primary">TPHA0H01460</name>
    <name evidence="8" type="ordered locus">TPHA_0H01460</name>
</gene>
<feature type="domain" description="Abscisic acid G-protein coupled receptor-like" evidence="6">
    <location>
        <begin position="295"/>
        <end position="524"/>
    </location>
</feature>
<name>G8BX48_TETPH</name>
<dbReference type="RefSeq" id="XP_003686786.1">
    <property type="nucleotide sequence ID" value="XM_003686738.1"/>
</dbReference>